<dbReference type="RefSeq" id="WP_005022945.1">
    <property type="nucleotide sequence ID" value="NZ_CABKNZ010000040.1"/>
</dbReference>
<dbReference type="Gene3D" id="1.20.1640.10">
    <property type="entry name" value="Multidrug efflux transporter AcrB transmembrane domain"/>
    <property type="match status" value="1"/>
</dbReference>
<evidence type="ECO:0000256" key="7">
    <source>
        <dbReference type="ARBA" id="ARBA00023010"/>
    </source>
</evidence>
<evidence type="ECO:0000256" key="6">
    <source>
        <dbReference type="ARBA" id="ARBA00022989"/>
    </source>
</evidence>
<dbReference type="PRINTS" id="PR01755">
    <property type="entry name" value="SECFTRNLCASE"/>
</dbReference>
<dbReference type="PANTHER" id="PTHR30081">
    <property type="entry name" value="PROTEIN-EXPORT MEMBRANE PROTEIN SEC"/>
    <property type="match status" value="1"/>
</dbReference>
<gene>
    <name evidence="9 12" type="primary">secF</name>
    <name evidence="12" type="ORF">HPU229334_10830</name>
    <name evidence="11" type="ORF">HPU229336_05085</name>
    <name evidence="13" type="ORF">NCTC13156_00455</name>
</gene>
<dbReference type="InterPro" id="IPR022813">
    <property type="entry name" value="SecD/SecF_arch_bac"/>
</dbReference>
<dbReference type="InterPro" id="IPR022645">
    <property type="entry name" value="SecD/SecF_bac"/>
</dbReference>
<evidence type="ECO:0000256" key="4">
    <source>
        <dbReference type="ARBA" id="ARBA00022692"/>
    </source>
</evidence>
<comment type="subcellular location">
    <subcellularLocation>
        <location evidence="1 9">Cell membrane</location>
        <topology evidence="1 9">Multi-pass membrane protein</topology>
    </subcellularLocation>
</comment>
<dbReference type="GeneID" id="93196484"/>
<comment type="similarity">
    <text evidence="9">Belongs to the SecD/SecF family. SecF subfamily.</text>
</comment>
<dbReference type="STRING" id="35818.HPU229336_05085"/>
<evidence type="ECO:0000313" key="11">
    <source>
        <dbReference type="EMBL" id="KPH49991.1"/>
    </source>
</evidence>
<dbReference type="InterPro" id="IPR005665">
    <property type="entry name" value="SecF_bac"/>
</dbReference>
<dbReference type="InterPro" id="IPR055344">
    <property type="entry name" value="SecD_SecF_C_bact"/>
</dbReference>
<dbReference type="Pfam" id="PF07549">
    <property type="entry name" value="Sec_GG"/>
    <property type="match status" value="1"/>
</dbReference>
<evidence type="ECO:0000313" key="15">
    <source>
        <dbReference type="Proteomes" id="UP000037997"/>
    </source>
</evidence>
<dbReference type="GO" id="GO:0015450">
    <property type="term" value="F:protein-transporting ATPase activity"/>
    <property type="evidence" value="ECO:0007669"/>
    <property type="project" value="InterPro"/>
</dbReference>
<comment type="subunit">
    <text evidence="9">Forms a complex with SecD. Part of the essential Sec protein translocation apparatus which comprises SecA, SecYEG and auxiliary proteins SecDF. Other proteins may also be involved.</text>
</comment>
<proteinExistence type="inferred from homology"/>
<dbReference type="Proteomes" id="UP000255269">
    <property type="component" value="Unassembled WGS sequence"/>
</dbReference>
<evidence type="ECO:0000256" key="8">
    <source>
        <dbReference type="ARBA" id="ARBA00023136"/>
    </source>
</evidence>
<evidence type="ECO:0000259" key="10">
    <source>
        <dbReference type="Pfam" id="PF02355"/>
    </source>
</evidence>
<evidence type="ECO:0000256" key="1">
    <source>
        <dbReference type="ARBA" id="ARBA00004651"/>
    </source>
</evidence>
<dbReference type="GO" id="GO:0005886">
    <property type="term" value="C:plasma membrane"/>
    <property type="evidence" value="ECO:0007669"/>
    <property type="project" value="UniProtKB-SubCell"/>
</dbReference>
<dbReference type="PATRIC" id="fig|35818.10.peg.1037"/>
<evidence type="ECO:0000256" key="5">
    <source>
        <dbReference type="ARBA" id="ARBA00022927"/>
    </source>
</evidence>
<comment type="function">
    <text evidence="9">Part of the Sec protein translocase complex. Interacts with the SecYEG preprotein conducting channel. SecDF uses the proton motive force (PMF) to complete protein translocation after the ATP-dependent function of SecA.</text>
</comment>
<keyword evidence="8 9" id="KW-0472">Membrane</keyword>
<name>A0A0N0LR43_9HELI</name>
<dbReference type="InterPro" id="IPR048634">
    <property type="entry name" value="SecD_SecF_C"/>
</dbReference>
<dbReference type="InterPro" id="IPR022646">
    <property type="entry name" value="SecD/SecF_CS"/>
</dbReference>
<dbReference type="NCBIfam" id="TIGR00916">
    <property type="entry name" value="2A0604s01"/>
    <property type="match status" value="1"/>
</dbReference>
<protein>
    <recommendedName>
        <fullName evidence="9">Protein-export membrane protein SecF</fullName>
    </recommendedName>
</protein>
<dbReference type="Proteomes" id="UP000037800">
    <property type="component" value="Unassembled WGS sequence"/>
</dbReference>
<dbReference type="NCBIfam" id="TIGR00966">
    <property type="entry name" value="transloc_SecF"/>
    <property type="match status" value="1"/>
</dbReference>
<dbReference type="Pfam" id="PF02355">
    <property type="entry name" value="SecD_SecF_C"/>
    <property type="match status" value="1"/>
</dbReference>
<evidence type="ECO:0000256" key="9">
    <source>
        <dbReference type="HAMAP-Rule" id="MF_01464"/>
    </source>
</evidence>
<feature type="transmembrane region" description="Helical" evidence="9">
    <location>
        <begin position="239"/>
        <end position="257"/>
    </location>
</feature>
<dbReference type="GO" id="GO:0006605">
    <property type="term" value="P:protein targeting"/>
    <property type="evidence" value="ECO:0007669"/>
    <property type="project" value="UniProtKB-UniRule"/>
</dbReference>
<feature type="domain" description="Protein export membrane protein SecD/SecF C-terminal" evidence="10">
    <location>
        <begin position="109"/>
        <end position="291"/>
    </location>
</feature>
<keyword evidence="4 9" id="KW-0812">Transmembrane</keyword>
<feature type="transmembrane region" description="Helical" evidence="9">
    <location>
        <begin position="137"/>
        <end position="154"/>
    </location>
</feature>
<dbReference type="EMBL" id="JNUR01000036">
    <property type="protein sequence ID" value="KPH49991.1"/>
    <property type="molecule type" value="Genomic_DNA"/>
</dbReference>
<dbReference type="Proteomes" id="UP000037997">
    <property type="component" value="Unassembled WGS sequence"/>
</dbReference>
<feature type="transmembrane region" description="Helical" evidence="9">
    <location>
        <begin position="269"/>
        <end position="292"/>
    </location>
</feature>
<reference evidence="13 16" key="2">
    <citation type="submission" date="2018-06" db="EMBL/GenBank/DDBJ databases">
        <authorList>
            <consortium name="Pathogen Informatics"/>
            <person name="Doyle S."/>
        </authorList>
    </citation>
    <scope>NUCLEOTIDE SEQUENCE [LARGE SCALE GENOMIC DNA]</scope>
    <source>
        <strain evidence="13 16">NCTC13156</strain>
    </source>
</reference>
<organism evidence="12 15">
    <name type="scientific">Helicobacter pullorum</name>
    <dbReference type="NCBI Taxonomy" id="35818"/>
    <lineage>
        <taxon>Bacteria</taxon>
        <taxon>Pseudomonadati</taxon>
        <taxon>Campylobacterota</taxon>
        <taxon>Epsilonproteobacteria</taxon>
        <taxon>Campylobacterales</taxon>
        <taxon>Helicobacteraceae</taxon>
        <taxon>Helicobacter</taxon>
    </lineage>
</organism>
<keyword evidence="7 9" id="KW-0811">Translocation</keyword>
<keyword evidence="3 9" id="KW-1003">Cell membrane</keyword>
<dbReference type="OrthoDB" id="9774769at2"/>
<feature type="transmembrane region" description="Helical" evidence="9">
    <location>
        <begin position="188"/>
        <end position="209"/>
    </location>
</feature>
<keyword evidence="5 9" id="KW-0653">Protein transport</keyword>
<reference evidence="14 15" key="1">
    <citation type="submission" date="2014-06" db="EMBL/GenBank/DDBJ databases">
        <title>Helicobacter pullorum isolates in fresh chicken meat - phenotypic and genotypic features.</title>
        <authorList>
            <person name="Borges V."/>
            <person name="Santos A."/>
            <person name="Correia C.B."/>
            <person name="Saraiva M."/>
            <person name="Menard A."/>
            <person name="Vieira L."/>
            <person name="Sampaio D.A."/>
            <person name="Gomes J.P."/>
            <person name="Oleastro M."/>
        </authorList>
    </citation>
    <scope>NUCLEOTIDE SEQUENCE [LARGE SCALE GENOMIC DNA]</scope>
    <source>
        <strain evidence="12 15">229334/12</strain>
        <strain evidence="11 14">229336/12</strain>
    </source>
</reference>
<dbReference type="HAMAP" id="MF_01464_B">
    <property type="entry name" value="SecF_B"/>
    <property type="match status" value="1"/>
</dbReference>
<evidence type="ECO:0000256" key="3">
    <source>
        <dbReference type="ARBA" id="ARBA00022475"/>
    </source>
</evidence>
<evidence type="ECO:0000313" key="12">
    <source>
        <dbReference type="EMBL" id="KPH55017.1"/>
    </source>
</evidence>
<evidence type="ECO:0000313" key="14">
    <source>
        <dbReference type="Proteomes" id="UP000037800"/>
    </source>
</evidence>
<evidence type="ECO:0000256" key="2">
    <source>
        <dbReference type="ARBA" id="ARBA00022448"/>
    </source>
</evidence>
<accession>A0A0N0LR43</accession>
<keyword evidence="2 9" id="KW-0813">Transport</keyword>
<dbReference type="GO" id="GO:0043952">
    <property type="term" value="P:protein transport by the Sec complex"/>
    <property type="evidence" value="ECO:0007669"/>
    <property type="project" value="UniProtKB-UniRule"/>
</dbReference>
<dbReference type="AlphaFoldDB" id="A0A0N0LR43"/>
<sequence length="323" mass="36056">MEFFRHNKIYDFVKWSNYGIILSAILFVGSLFLFFKPGFTLGVDFAGGTIVQIQYKEIAPLAQIREKLESVESYKGAQVSEFGSPQEILIRLSVATSNVNQNIGEEIAELLKDTGDLQIRRVDVVGPKVGNELKEKGILALTLALISIMVYVAYRYEWRFALASILALVHDVVIAAGAVILFDVDLSLEVIAALLTLIGYSINDTIIIFDRIRETMSVKASNDLKAVVNEALSATLSRTMLTSLTVFFVVLTLYLFGGEIIKGFSLPMLVGSIVGSYSSIFVASKLVMLLGFDLKKYHQKLVENERKALEKKKMREMYERGRL</sequence>
<keyword evidence="6 9" id="KW-1133">Transmembrane helix</keyword>
<dbReference type="EMBL" id="JNOC01000059">
    <property type="protein sequence ID" value="KPH55017.1"/>
    <property type="molecule type" value="Genomic_DNA"/>
</dbReference>
<feature type="transmembrane region" description="Helical" evidence="9">
    <location>
        <begin position="12"/>
        <end position="35"/>
    </location>
</feature>
<evidence type="ECO:0000313" key="16">
    <source>
        <dbReference type="Proteomes" id="UP000255269"/>
    </source>
</evidence>
<feature type="transmembrane region" description="Helical" evidence="9">
    <location>
        <begin position="161"/>
        <end position="182"/>
    </location>
</feature>
<dbReference type="SUPFAM" id="SSF82866">
    <property type="entry name" value="Multidrug efflux transporter AcrB transmembrane domain"/>
    <property type="match status" value="1"/>
</dbReference>
<dbReference type="PANTHER" id="PTHR30081:SF8">
    <property type="entry name" value="PROTEIN TRANSLOCASE SUBUNIT SECF"/>
    <property type="match status" value="1"/>
</dbReference>
<dbReference type="GO" id="GO:0065002">
    <property type="term" value="P:intracellular protein transmembrane transport"/>
    <property type="evidence" value="ECO:0007669"/>
    <property type="project" value="UniProtKB-UniRule"/>
</dbReference>
<evidence type="ECO:0000313" key="13">
    <source>
        <dbReference type="EMBL" id="STQ87636.1"/>
    </source>
</evidence>
<dbReference type="EMBL" id="UGJF01000001">
    <property type="protein sequence ID" value="STQ87636.1"/>
    <property type="molecule type" value="Genomic_DNA"/>
</dbReference>